<protein>
    <submittedName>
        <fullName evidence="3">Glycosyltransferase</fullName>
    </submittedName>
</protein>
<dbReference type="InterPro" id="IPR029044">
    <property type="entry name" value="Nucleotide-diphossugar_trans"/>
</dbReference>
<feature type="transmembrane region" description="Helical" evidence="1">
    <location>
        <begin position="295"/>
        <end position="317"/>
    </location>
</feature>
<feature type="domain" description="Glycosyltransferase 2-like" evidence="2">
    <location>
        <begin position="54"/>
        <end position="229"/>
    </location>
</feature>
<dbReference type="InterPro" id="IPR017832">
    <property type="entry name" value="Glyco_trans_2_hopen-assoc_HpnB"/>
</dbReference>
<evidence type="ECO:0000259" key="2">
    <source>
        <dbReference type="Pfam" id="PF00535"/>
    </source>
</evidence>
<keyword evidence="1" id="KW-0472">Membrane</keyword>
<keyword evidence="3" id="KW-0808">Transferase</keyword>
<dbReference type="Pfam" id="PF00535">
    <property type="entry name" value="Glycos_transf_2"/>
    <property type="match status" value="1"/>
</dbReference>
<accession>A0A3M8RSI1</accession>
<dbReference type="PANTHER" id="PTHR43646:SF3">
    <property type="entry name" value="SLR1566 PROTEIN"/>
    <property type="match status" value="1"/>
</dbReference>
<dbReference type="EMBL" id="RIZI01000097">
    <property type="protein sequence ID" value="RNF71275.1"/>
    <property type="molecule type" value="Genomic_DNA"/>
</dbReference>
<dbReference type="OrthoDB" id="9806525at2"/>
<feature type="transmembrane region" description="Helical" evidence="1">
    <location>
        <begin position="323"/>
        <end position="343"/>
    </location>
</feature>
<dbReference type="PANTHER" id="PTHR43646">
    <property type="entry name" value="GLYCOSYLTRANSFERASE"/>
    <property type="match status" value="1"/>
</dbReference>
<gene>
    <name evidence="3" type="ORF">EC580_01635</name>
</gene>
<keyword evidence="1" id="KW-0812">Transmembrane</keyword>
<dbReference type="AlphaFoldDB" id="A0A3M8RSI1"/>
<keyword evidence="1" id="KW-1133">Transmembrane helix</keyword>
<dbReference type="SUPFAM" id="SSF53448">
    <property type="entry name" value="Nucleotide-diphospho-sugar transferases"/>
    <property type="match status" value="1"/>
</dbReference>
<comment type="caution">
    <text evidence="3">The sequence shown here is derived from an EMBL/GenBank/DDBJ whole genome shotgun (WGS) entry which is preliminary data.</text>
</comment>
<feature type="transmembrane region" description="Helical" evidence="1">
    <location>
        <begin position="12"/>
        <end position="29"/>
    </location>
</feature>
<evidence type="ECO:0000256" key="1">
    <source>
        <dbReference type="SAM" id="Phobius"/>
    </source>
</evidence>
<dbReference type="RefSeq" id="WP_123101600.1">
    <property type="nucleotide sequence ID" value="NZ_CP127527.1"/>
</dbReference>
<dbReference type="InterPro" id="IPR001173">
    <property type="entry name" value="Glyco_trans_2-like"/>
</dbReference>
<name>A0A3M8RSI1_9PROT</name>
<sequence>MAYPALTVLDGWTLLAGLAALAWVFLLLGRGAFWRGDQRLPAAPAPARWPAVTAVVPARNEAEGIGACVRALLAQDYPGALAVIVVDDQSSDGTADLARAAARETGAETHFRVLSGAPLAKRWSGKLWAMQQGMEAAGEVPFLWFTDADIVHGPLVLRQLVAYAESRGLALTSLMVMLSCRGWWEKLLIPPFIFFFQKLYPFRWVNDPRRSAAGAAGGCMLVRRSVLDKAGGLAAMGAALIDDCTLAALLKPLGPIWLGLGTQSRSLRHYRHLGEIWQMVARSAYVQLRHSPWRLAAAVLGMLFLYALPVLGVIWGVCAAKPLLLGLGVLGSVLMMLSFWPTLRLYGRGARWLPTLPLAALLYTAMTVDSARRYYRGQGGAWKGRTYGPKEGGR</sequence>
<reference evidence="3" key="1">
    <citation type="submission" date="2018-10" db="EMBL/GenBank/DDBJ databases">
        <title>Acidithiobacillus sulfuriphilus sp. nov.: an extremely acidophilic sulfur-oxidizing chemolithotroph isolated from a neutral pH environment.</title>
        <authorList>
            <person name="Falagan C."/>
            <person name="Moya-Beltran A."/>
            <person name="Quatrini R."/>
            <person name="Johnson D.B."/>
        </authorList>
    </citation>
    <scope>NUCLEOTIDE SEQUENCE [LARGE SCALE GENOMIC DNA]</scope>
    <source>
        <strain evidence="3">CJ-2</strain>
    </source>
</reference>
<dbReference type="NCBIfam" id="TIGR03469">
    <property type="entry name" value="HpnB"/>
    <property type="match status" value="1"/>
</dbReference>
<organism evidence="3">
    <name type="scientific">Acidithiobacillus sulfuriphilus</name>
    <dbReference type="NCBI Taxonomy" id="1867749"/>
    <lineage>
        <taxon>Bacteria</taxon>
        <taxon>Pseudomonadati</taxon>
        <taxon>Pseudomonadota</taxon>
        <taxon>Acidithiobacillia</taxon>
        <taxon>Acidithiobacillales</taxon>
        <taxon>Acidithiobacillaceae</taxon>
        <taxon>Acidithiobacillus</taxon>
    </lineage>
</organism>
<proteinExistence type="predicted"/>
<dbReference type="Gene3D" id="3.90.550.10">
    <property type="entry name" value="Spore Coat Polysaccharide Biosynthesis Protein SpsA, Chain A"/>
    <property type="match status" value="1"/>
</dbReference>
<dbReference type="GO" id="GO:0016740">
    <property type="term" value="F:transferase activity"/>
    <property type="evidence" value="ECO:0007669"/>
    <property type="project" value="UniProtKB-KW"/>
</dbReference>
<evidence type="ECO:0000313" key="3">
    <source>
        <dbReference type="EMBL" id="RNF71275.1"/>
    </source>
</evidence>